<feature type="domain" description="Fungal lipase-type" evidence="8">
    <location>
        <begin position="19"/>
        <end position="166"/>
    </location>
</feature>
<keyword evidence="4" id="KW-0611">Plant defense</keyword>
<accession>A0AA38G259</accession>
<organism evidence="10 11">
    <name type="scientific">Taxus chinensis</name>
    <name type="common">Chinese yew</name>
    <name type="synonym">Taxus wallichiana var. chinensis</name>
    <dbReference type="NCBI Taxonomy" id="29808"/>
    <lineage>
        <taxon>Eukaryota</taxon>
        <taxon>Viridiplantae</taxon>
        <taxon>Streptophyta</taxon>
        <taxon>Embryophyta</taxon>
        <taxon>Tracheophyta</taxon>
        <taxon>Spermatophyta</taxon>
        <taxon>Pinopsida</taxon>
        <taxon>Pinidae</taxon>
        <taxon>Conifers II</taxon>
        <taxon>Cupressales</taxon>
        <taxon>Taxaceae</taxon>
        <taxon>Taxus</taxon>
    </lineage>
</organism>
<keyword evidence="6" id="KW-0175">Coiled coil</keyword>
<dbReference type="GO" id="GO:0006952">
    <property type="term" value="P:defense response"/>
    <property type="evidence" value="ECO:0007669"/>
    <property type="project" value="UniProtKB-KW"/>
</dbReference>
<dbReference type="OMA" id="FDECEIN"/>
<dbReference type="GO" id="GO:0006629">
    <property type="term" value="P:lipid metabolic process"/>
    <property type="evidence" value="ECO:0007669"/>
    <property type="project" value="InterPro"/>
</dbReference>
<dbReference type="InterPro" id="IPR044214">
    <property type="entry name" value="EDS1-like"/>
</dbReference>
<evidence type="ECO:0000313" key="11">
    <source>
        <dbReference type="Proteomes" id="UP000824469"/>
    </source>
</evidence>
<gene>
    <name evidence="10" type="ORF">KI387_022336</name>
</gene>
<keyword evidence="5" id="KW-0539">Nucleus</keyword>
<dbReference type="AlphaFoldDB" id="A0AA38G259"/>
<dbReference type="InterPro" id="IPR029058">
    <property type="entry name" value="AB_hydrolase_fold"/>
</dbReference>
<dbReference type="EMBL" id="JAHRHJ020000005">
    <property type="protein sequence ID" value="KAH9313709.1"/>
    <property type="molecule type" value="Genomic_DNA"/>
</dbReference>
<dbReference type="SUPFAM" id="SSF53474">
    <property type="entry name" value="alpha/beta-Hydrolases"/>
    <property type="match status" value="1"/>
</dbReference>
<evidence type="ECO:0000256" key="4">
    <source>
        <dbReference type="ARBA" id="ARBA00022821"/>
    </source>
</evidence>
<keyword evidence="3" id="KW-0963">Cytoplasm</keyword>
<evidence type="ECO:0000256" key="6">
    <source>
        <dbReference type="SAM" id="Coils"/>
    </source>
</evidence>
<reference evidence="10 11" key="1">
    <citation type="journal article" date="2021" name="Nat. Plants">
        <title>The Taxus genome provides insights into paclitaxel biosynthesis.</title>
        <authorList>
            <person name="Xiong X."/>
            <person name="Gou J."/>
            <person name="Liao Q."/>
            <person name="Li Y."/>
            <person name="Zhou Q."/>
            <person name="Bi G."/>
            <person name="Li C."/>
            <person name="Du R."/>
            <person name="Wang X."/>
            <person name="Sun T."/>
            <person name="Guo L."/>
            <person name="Liang H."/>
            <person name="Lu P."/>
            <person name="Wu Y."/>
            <person name="Zhang Z."/>
            <person name="Ro D.K."/>
            <person name="Shang Y."/>
            <person name="Huang S."/>
            <person name="Yan J."/>
        </authorList>
    </citation>
    <scope>NUCLEOTIDE SEQUENCE [LARGE SCALE GENOMIC DNA]</scope>
    <source>
        <strain evidence="10">Ta-2019</strain>
    </source>
</reference>
<proteinExistence type="predicted"/>
<keyword evidence="7" id="KW-0472">Membrane</keyword>
<evidence type="ECO:0000256" key="5">
    <source>
        <dbReference type="ARBA" id="ARBA00023242"/>
    </source>
</evidence>
<keyword evidence="11" id="KW-1185">Reference proteome</keyword>
<evidence type="ECO:0000313" key="10">
    <source>
        <dbReference type="EMBL" id="KAH9313709.1"/>
    </source>
</evidence>
<comment type="subcellular location">
    <subcellularLocation>
        <location evidence="2">Cytoplasm</location>
    </subcellularLocation>
    <subcellularLocation>
        <location evidence="1">Nucleus</location>
    </subcellularLocation>
</comment>
<dbReference type="GO" id="GO:0005737">
    <property type="term" value="C:cytoplasm"/>
    <property type="evidence" value="ECO:0007669"/>
    <property type="project" value="UniProtKB-SubCell"/>
</dbReference>
<evidence type="ECO:0008006" key="12">
    <source>
        <dbReference type="Google" id="ProtNLM"/>
    </source>
</evidence>
<dbReference type="CDD" id="cd00519">
    <property type="entry name" value="Lipase_3"/>
    <property type="match status" value="1"/>
</dbReference>
<dbReference type="Pfam" id="PF01764">
    <property type="entry name" value="Lipase_3"/>
    <property type="match status" value="1"/>
</dbReference>
<evidence type="ECO:0000256" key="3">
    <source>
        <dbReference type="ARBA" id="ARBA00022490"/>
    </source>
</evidence>
<dbReference type="GO" id="GO:0005634">
    <property type="term" value="C:nucleus"/>
    <property type="evidence" value="ECO:0007669"/>
    <property type="project" value="UniProtKB-SubCell"/>
</dbReference>
<evidence type="ECO:0000259" key="8">
    <source>
        <dbReference type="Pfam" id="PF01764"/>
    </source>
</evidence>
<sequence length="478" mass="54866">AYNSKDFYMNEFKRNILIVAFCGSQKSTDFVTETDFDECEINNANQYFKSIKDSNVEDPKTAVIQKSFLDQFLYMLQRSNLTEKVLQAQNKKKTVIFTGHSFGGAIASLWTLWLLEKRHEKYPLCITFGCPLFGDKIFAKAIEHAQWSPYFCHIVSSHDIVPRICFSSFKSAPISKALEKLLPYWYKSMQNRAENQQPVQDGSHPLSKDVSLSFIKQVISDASQVVTYETRTLVVGPANLVGGLTACYSKIVKSDKSSTDEVRMALQLEAMGIGIQPIRQVQGTLYGYKMYLVPVQHRNVPRNDQGTAREVQVLRCFLLSNPALSDRSMKQHHLPQPHQGPVILNIPPRNAQAWLGLKAAEDDKNNLTKNMDQQITKLDEMQNYMAELEWYKTSCEEGGFPGYYDCFKTHKTEKDMNANKNRYKLATFCDDITELVEREELPKDLQTQEKWVNVGTEYRLLVEPLDIAHYYRLGKHED</sequence>
<dbReference type="InterPro" id="IPR041266">
    <property type="entry name" value="EDS1_EP"/>
</dbReference>
<evidence type="ECO:0000259" key="9">
    <source>
        <dbReference type="Pfam" id="PF18117"/>
    </source>
</evidence>
<feature type="domain" description="EDS1 EP" evidence="9">
    <location>
        <begin position="386"/>
        <end position="477"/>
    </location>
</feature>
<dbReference type="Proteomes" id="UP000824469">
    <property type="component" value="Unassembled WGS sequence"/>
</dbReference>
<dbReference type="Pfam" id="PF18117">
    <property type="entry name" value="EDS1_EP"/>
    <property type="match status" value="1"/>
</dbReference>
<evidence type="ECO:0000256" key="7">
    <source>
        <dbReference type="SAM" id="Phobius"/>
    </source>
</evidence>
<dbReference type="PANTHER" id="PTHR47090">
    <property type="entry name" value="PROTEIN EDS1-RELATED"/>
    <property type="match status" value="1"/>
</dbReference>
<keyword evidence="7" id="KW-1133">Transmembrane helix</keyword>
<name>A0AA38G259_TAXCH</name>
<comment type="caution">
    <text evidence="10">The sequence shown here is derived from an EMBL/GenBank/DDBJ whole genome shotgun (WGS) entry which is preliminary data.</text>
</comment>
<feature type="non-terminal residue" evidence="10">
    <location>
        <position position="1"/>
    </location>
</feature>
<dbReference type="PANTHER" id="PTHR47090:SF6">
    <property type="entry name" value="EDS1 EP DOMAIN-CONTAINING PROTEIN"/>
    <property type="match status" value="1"/>
</dbReference>
<feature type="transmembrane region" description="Helical" evidence="7">
    <location>
        <begin position="94"/>
        <end position="115"/>
    </location>
</feature>
<feature type="coiled-coil region" evidence="6">
    <location>
        <begin position="357"/>
        <end position="384"/>
    </location>
</feature>
<evidence type="ECO:0000256" key="2">
    <source>
        <dbReference type="ARBA" id="ARBA00004496"/>
    </source>
</evidence>
<dbReference type="Gene3D" id="3.40.50.1820">
    <property type="entry name" value="alpha/beta hydrolase"/>
    <property type="match status" value="1"/>
</dbReference>
<keyword evidence="7" id="KW-0812">Transmembrane</keyword>
<evidence type="ECO:0000256" key="1">
    <source>
        <dbReference type="ARBA" id="ARBA00004123"/>
    </source>
</evidence>
<dbReference type="InterPro" id="IPR002921">
    <property type="entry name" value="Fungal_lipase-type"/>
</dbReference>
<protein>
    <recommendedName>
        <fullName evidence="12">Fungal lipase-like domain-containing protein</fullName>
    </recommendedName>
</protein>